<dbReference type="Proteomes" id="UP001610334">
    <property type="component" value="Unassembled WGS sequence"/>
</dbReference>
<evidence type="ECO:0000313" key="3">
    <source>
        <dbReference type="EMBL" id="KAL2815161.1"/>
    </source>
</evidence>
<comment type="caution">
    <text evidence="3">The sequence shown here is derived from an EMBL/GenBank/DDBJ whole genome shotgun (WGS) entry which is preliminary data.</text>
</comment>
<feature type="domain" description="DUF4604" evidence="2">
    <location>
        <begin position="6"/>
        <end position="166"/>
    </location>
</feature>
<organism evidence="3 4">
    <name type="scientific">Aspergillus granulosus</name>
    <dbReference type="NCBI Taxonomy" id="176169"/>
    <lineage>
        <taxon>Eukaryota</taxon>
        <taxon>Fungi</taxon>
        <taxon>Dikarya</taxon>
        <taxon>Ascomycota</taxon>
        <taxon>Pezizomycotina</taxon>
        <taxon>Eurotiomycetes</taxon>
        <taxon>Eurotiomycetidae</taxon>
        <taxon>Eurotiales</taxon>
        <taxon>Aspergillaceae</taxon>
        <taxon>Aspergillus</taxon>
        <taxon>Aspergillus subgen. Nidulantes</taxon>
    </lineage>
</organism>
<reference evidence="3 4" key="1">
    <citation type="submission" date="2024-07" db="EMBL/GenBank/DDBJ databases">
        <title>Section-level genome sequencing and comparative genomics of Aspergillus sections Usti and Cavernicolus.</title>
        <authorList>
            <consortium name="Lawrence Berkeley National Laboratory"/>
            <person name="Nybo J.L."/>
            <person name="Vesth T.C."/>
            <person name="Theobald S."/>
            <person name="Frisvad J.C."/>
            <person name="Larsen T.O."/>
            <person name="Kjaerboelling I."/>
            <person name="Rothschild-Mancinelli K."/>
            <person name="Lyhne E.K."/>
            <person name="Kogle M.E."/>
            <person name="Barry K."/>
            <person name="Clum A."/>
            <person name="Na H."/>
            <person name="Ledsgaard L."/>
            <person name="Lin J."/>
            <person name="Lipzen A."/>
            <person name="Kuo A."/>
            <person name="Riley R."/>
            <person name="Mondo S."/>
            <person name="Labutti K."/>
            <person name="Haridas S."/>
            <person name="Pangalinan J."/>
            <person name="Salamov A.A."/>
            <person name="Simmons B.A."/>
            <person name="Magnuson J.K."/>
            <person name="Chen J."/>
            <person name="Drula E."/>
            <person name="Henrissat B."/>
            <person name="Wiebenga A."/>
            <person name="Lubbers R.J."/>
            <person name="Gomes A.C."/>
            <person name="Makela M.R."/>
            <person name="Stajich J."/>
            <person name="Grigoriev I.V."/>
            <person name="Mortensen U.H."/>
            <person name="De Vries R.P."/>
            <person name="Baker S.E."/>
            <person name="Andersen M.R."/>
        </authorList>
    </citation>
    <scope>NUCLEOTIDE SEQUENCE [LARGE SCALE GENOMIC DNA]</scope>
    <source>
        <strain evidence="3 4">CBS 588.65</strain>
    </source>
</reference>
<evidence type="ECO:0000259" key="2">
    <source>
        <dbReference type="Pfam" id="PF15377"/>
    </source>
</evidence>
<evidence type="ECO:0000256" key="1">
    <source>
        <dbReference type="SAM" id="MobiDB-lite"/>
    </source>
</evidence>
<sequence length="166" mass="18205">MSHNPKNLAYDAKEPAFLQRLRGQYAGSSGGLERPVSQRPRRPRDDTDDDGPTYVDAESHEVVSKEEYEAMVNLGGDKLAETDGKNLENSAAESTTGGAADAKNTTTTSKQNLAEIGGPRKRKQAKVVTNDAQEGESDDTRPKDTGLRKPTQEKKKKKKIKLSFEE</sequence>
<proteinExistence type="predicted"/>
<dbReference type="Pfam" id="PF15377">
    <property type="entry name" value="DUF4604"/>
    <property type="match status" value="1"/>
</dbReference>
<protein>
    <recommendedName>
        <fullName evidence="2">DUF4604 domain-containing protein</fullName>
    </recommendedName>
</protein>
<feature type="compositionally biased region" description="Basic and acidic residues" evidence="1">
    <location>
        <begin position="138"/>
        <end position="153"/>
    </location>
</feature>
<feature type="region of interest" description="Disordered" evidence="1">
    <location>
        <begin position="21"/>
        <end position="166"/>
    </location>
</feature>
<feature type="compositionally biased region" description="Basic and acidic residues" evidence="1">
    <location>
        <begin position="57"/>
        <end position="68"/>
    </location>
</feature>
<gene>
    <name evidence="3" type="ORF">BJX63DRAFT_390613</name>
</gene>
<feature type="compositionally biased region" description="Basic residues" evidence="1">
    <location>
        <begin position="154"/>
        <end position="166"/>
    </location>
</feature>
<accession>A0ABR4HI48</accession>
<keyword evidence="4" id="KW-1185">Reference proteome</keyword>
<name>A0ABR4HI48_9EURO</name>
<feature type="compositionally biased region" description="Polar residues" evidence="1">
    <location>
        <begin position="87"/>
        <end position="112"/>
    </location>
</feature>
<dbReference type="EMBL" id="JBFXLT010000029">
    <property type="protein sequence ID" value="KAL2815161.1"/>
    <property type="molecule type" value="Genomic_DNA"/>
</dbReference>
<evidence type="ECO:0000313" key="4">
    <source>
        <dbReference type="Proteomes" id="UP001610334"/>
    </source>
</evidence>
<dbReference type="InterPro" id="IPR027911">
    <property type="entry name" value="DUF4604"/>
</dbReference>